<dbReference type="Proteomes" id="UP000075613">
    <property type="component" value="Unassembled WGS sequence"/>
</dbReference>
<dbReference type="InterPro" id="IPR029479">
    <property type="entry name" value="Nitroreductase"/>
</dbReference>
<dbReference type="RefSeq" id="WP_062123255.1">
    <property type="nucleotide sequence ID" value="NZ_LRBG01000001.1"/>
</dbReference>
<organism evidence="2 3">
    <name type="scientific">Paraburkholderia monticola</name>
    <dbReference type="NCBI Taxonomy" id="1399968"/>
    <lineage>
        <taxon>Bacteria</taxon>
        <taxon>Pseudomonadati</taxon>
        <taxon>Pseudomonadota</taxon>
        <taxon>Betaproteobacteria</taxon>
        <taxon>Burkholderiales</taxon>
        <taxon>Burkholderiaceae</taxon>
        <taxon>Paraburkholderia</taxon>
    </lineage>
</organism>
<name>A0A149Q1P1_9BURK</name>
<dbReference type="PANTHER" id="PTHR42741">
    <property type="entry name" value="NITROREDUCTASE FAMILY PROTEIN"/>
    <property type="match status" value="1"/>
</dbReference>
<dbReference type="Gene3D" id="3.40.109.10">
    <property type="entry name" value="NADH Oxidase"/>
    <property type="match status" value="2"/>
</dbReference>
<dbReference type="PANTHER" id="PTHR42741:SF3">
    <property type="entry name" value="NITROREDUCTASE FAMILY PROTEIN"/>
    <property type="match status" value="1"/>
</dbReference>
<dbReference type="Pfam" id="PF00881">
    <property type="entry name" value="Nitroreductase"/>
    <property type="match status" value="1"/>
</dbReference>
<gene>
    <name evidence="2" type="ORF">CI15_00830</name>
</gene>
<comment type="caution">
    <text evidence="2">The sequence shown here is derived from an EMBL/GenBank/DDBJ whole genome shotgun (WGS) entry which is preliminary data.</text>
</comment>
<keyword evidence="3" id="KW-1185">Reference proteome</keyword>
<protein>
    <submittedName>
        <fullName evidence="2">Nitroreductase</fullName>
    </submittedName>
</protein>
<sequence>MEPLEHALLEYHERSKHRVDRYAPGPRELDWATQPDPFRVFSGAPRVDLPLAADTLATRYNTLRCGTLPPAHAFDLPSLAILFELSLGLSAWKSWGTQRWALRCNPSSGNLHPTECYLLCPSLPGLSGGVYHYLSRDHALEHRAAVDDPRWAEAFAESGVLVGVSSIHWREVWKYGLRAWRYCQHDCGHVIAAVSYAAAALGWQTRLMEAAADDATAGLLGLDRGEDFVDAEAEAPDVLLWIGNPERQPDLELMLAALDKAAWYGHANQLSSGHVKWPEIDSIQRATRKYRTRETYLPNPQHHSSPTTPALDLSFAHIARQRRSAVNFDGKTSITEAAFFSMLACLLPGRETPPWNAQTSAVAVHVALLVHRVDGLTPGLYMLVRNPQALLDLRQSLRPEWLWEKTGPECLPLYLLLPYDLRAIAKTICCHQDIAADSCFALGMITRLEIALAQPWRYRQLFWECGVLGQVLYLEAEAAGVRATGIGCFFDDEMHTLLGVKNHAWQSLYHFTVGGAVDDERLCTLPPYEVQS</sequence>
<dbReference type="CDD" id="cd02142">
    <property type="entry name" value="McbC_SagB-like_oxidoreductase"/>
    <property type="match status" value="2"/>
</dbReference>
<dbReference type="InterPro" id="IPR000415">
    <property type="entry name" value="Nitroreductase-like"/>
</dbReference>
<dbReference type="SUPFAM" id="SSF55469">
    <property type="entry name" value="FMN-dependent nitroreductase-like"/>
    <property type="match status" value="2"/>
</dbReference>
<dbReference type="OrthoDB" id="9801593at2"/>
<dbReference type="STRING" id="1399968.CI15_00830"/>
<evidence type="ECO:0000313" key="3">
    <source>
        <dbReference type="Proteomes" id="UP000075613"/>
    </source>
</evidence>
<evidence type="ECO:0000259" key="1">
    <source>
        <dbReference type="Pfam" id="PF00881"/>
    </source>
</evidence>
<dbReference type="AlphaFoldDB" id="A0A149Q1P1"/>
<accession>A0A149Q1P1</accession>
<feature type="domain" description="Nitroreductase" evidence="1">
    <location>
        <begin position="103"/>
        <end position="228"/>
    </location>
</feature>
<proteinExistence type="predicted"/>
<dbReference type="GO" id="GO:0016491">
    <property type="term" value="F:oxidoreductase activity"/>
    <property type="evidence" value="ECO:0007669"/>
    <property type="project" value="InterPro"/>
</dbReference>
<dbReference type="EMBL" id="LRBG01000001">
    <property type="protein sequence ID" value="KXU91163.1"/>
    <property type="molecule type" value="Genomic_DNA"/>
</dbReference>
<evidence type="ECO:0000313" key="2">
    <source>
        <dbReference type="EMBL" id="KXU91163.1"/>
    </source>
</evidence>
<reference evidence="2 3" key="1">
    <citation type="journal article" date="2015" name="Int. J. Syst. Evol. Microbiol.">
        <title>Burkholderia monticola sp. nov., isolated from mountain soil.</title>
        <authorList>
            <person name="Baek I."/>
            <person name="Seo B."/>
            <person name="Lee I."/>
            <person name="Yi H."/>
            <person name="Chun J."/>
        </authorList>
    </citation>
    <scope>NUCLEOTIDE SEQUENCE [LARGE SCALE GENOMIC DNA]</scope>
    <source>
        <strain evidence="2 3">JC2948</strain>
    </source>
</reference>